<evidence type="ECO:0000313" key="3">
    <source>
        <dbReference type="Proteomes" id="UP000576969"/>
    </source>
</evidence>
<proteinExistence type="predicted"/>
<keyword evidence="3" id="KW-1185">Reference proteome</keyword>
<dbReference type="EMBL" id="JACCBV010000001">
    <property type="protein sequence ID" value="NYE19366.1"/>
    <property type="molecule type" value="Genomic_DNA"/>
</dbReference>
<gene>
    <name evidence="2" type="ORF">BJ991_001394</name>
</gene>
<feature type="transmembrane region" description="Helical" evidence="1">
    <location>
        <begin position="41"/>
        <end position="61"/>
    </location>
</feature>
<accession>A0A7Y9GMU4</accession>
<protein>
    <submittedName>
        <fullName evidence="2">Uncharacterized protein</fullName>
    </submittedName>
</protein>
<evidence type="ECO:0000256" key="1">
    <source>
        <dbReference type="SAM" id="Phobius"/>
    </source>
</evidence>
<dbReference type="AlphaFoldDB" id="A0A7Y9GMU4"/>
<reference evidence="2 3" key="1">
    <citation type="submission" date="2020-07" db="EMBL/GenBank/DDBJ databases">
        <title>Sequencing the genomes of 1000 actinobacteria strains.</title>
        <authorList>
            <person name="Klenk H.-P."/>
        </authorList>
    </citation>
    <scope>NUCLEOTIDE SEQUENCE [LARGE SCALE GENOMIC DNA]</scope>
    <source>
        <strain evidence="2 3">DSM 24662</strain>
    </source>
</reference>
<evidence type="ECO:0000313" key="2">
    <source>
        <dbReference type="EMBL" id="NYE19366.1"/>
    </source>
</evidence>
<feature type="transmembrane region" description="Helical" evidence="1">
    <location>
        <begin position="111"/>
        <end position="135"/>
    </location>
</feature>
<dbReference type="RefSeq" id="WP_179488663.1">
    <property type="nucleotide sequence ID" value="NZ_JACCBV010000001.1"/>
</dbReference>
<organism evidence="2 3">
    <name type="scientific">Microbacterium immunditiarum</name>
    <dbReference type="NCBI Taxonomy" id="337480"/>
    <lineage>
        <taxon>Bacteria</taxon>
        <taxon>Bacillati</taxon>
        <taxon>Actinomycetota</taxon>
        <taxon>Actinomycetes</taxon>
        <taxon>Micrococcales</taxon>
        <taxon>Microbacteriaceae</taxon>
        <taxon>Microbacterium</taxon>
    </lineage>
</organism>
<keyword evidence="1" id="KW-1133">Transmembrane helix</keyword>
<keyword evidence="1" id="KW-0812">Transmembrane</keyword>
<name>A0A7Y9GMU4_9MICO</name>
<comment type="caution">
    <text evidence="2">The sequence shown here is derived from an EMBL/GenBank/DDBJ whole genome shotgun (WGS) entry which is preliminary data.</text>
</comment>
<keyword evidence="1" id="KW-0472">Membrane</keyword>
<dbReference type="Proteomes" id="UP000576969">
    <property type="component" value="Unassembled WGS sequence"/>
</dbReference>
<sequence>MRRSRASRALRGTVAASVATFVALLSHVASGGGLPGWLGIVVPWVLSVMVCTLLAGRALSLVRLAGAVALSQLLFHALFVLGTGAPSPAVAGHHHGGTTTPLPALGDEATAMLVADSAMWVSHAIAAVVTVVVLYRGEQAIMRLRGILAELRAWAVRFVARVVPVPLPAPVAASLGDAASGWHVARSPELSPLVRRGPPFLLAH</sequence>